<evidence type="ECO:0000256" key="5">
    <source>
        <dbReference type="ARBA" id="ARBA00022692"/>
    </source>
</evidence>
<keyword evidence="3" id="KW-0813">Transport</keyword>
<keyword evidence="4" id="KW-1003">Cell membrane</keyword>
<evidence type="ECO:0000256" key="2">
    <source>
        <dbReference type="ARBA" id="ARBA00007362"/>
    </source>
</evidence>
<dbReference type="PANTHER" id="PTHR22911">
    <property type="entry name" value="ACYL-MALONYL CONDENSING ENZYME-RELATED"/>
    <property type="match status" value="1"/>
</dbReference>
<feature type="transmembrane region" description="Helical" evidence="8">
    <location>
        <begin position="160"/>
        <end position="177"/>
    </location>
</feature>
<feature type="transmembrane region" description="Helical" evidence="8">
    <location>
        <begin position="183"/>
        <end position="201"/>
    </location>
</feature>
<feature type="domain" description="EamA" evidence="9">
    <location>
        <begin position="40"/>
        <end position="176"/>
    </location>
</feature>
<keyword evidence="6 8" id="KW-1133">Transmembrane helix</keyword>
<dbReference type="InterPro" id="IPR037185">
    <property type="entry name" value="EmrE-like"/>
</dbReference>
<dbReference type="KEGG" id="kra:Krad_0655"/>
<dbReference type="Proteomes" id="UP000001116">
    <property type="component" value="Chromosome"/>
</dbReference>
<feature type="transmembrane region" description="Helical" evidence="8">
    <location>
        <begin position="301"/>
        <end position="322"/>
    </location>
</feature>
<reference evidence="11" key="1">
    <citation type="journal article" date="2008" name="PLoS ONE">
        <title>Survival in nuclear waste, extreme resistance, and potential applications gleaned from the genome sequence of Kineococcus radiotolerans SRS30216.</title>
        <authorList>
            <person name="Bagwell C.E."/>
            <person name="Bhat S."/>
            <person name="Hawkins G.M."/>
            <person name="Smith B.W."/>
            <person name="Biswas T."/>
            <person name="Hoover T.R."/>
            <person name="Saunders E."/>
            <person name="Han C.S."/>
            <person name="Tsodikov O.V."/>
            <person name="Shimkets L.J."/>
        </authorList>
    </citation>
    <scope>NUCLEOTIDE SEQUENCE [LARGE SCALE GENOMIC DNA]</scope>
    <source>
        <strain evidence="11">ATCC BAA-149 / DSM 14245 / SRS30216</strain>
    </source>
</reference>
<dbReference type="NCBIfam" id="TIGR00688">
    <property type="entry name" value="rarD"/>
    <property type="match status" value="1"/>
</dbReference>
<dbReference type="AlphaFoldDB" id="A6W5Q5"/>
<gene>
    <name evidence="10" type="ordered locus">Krad_0655</name>
</gene>
<feature type="transmembrane region" description="Helical" evidence="8">
    <location>
        <begin position="213"/>
        <end position="234"/>
    </location>
</feature>
<comment type="similarity">
    <text evidence="2">Belongs to the EamA transporter family.</text>
</comment>
<dbReference type="HOGENOM" id="CLU_054508_1_0_11"/>
<dbReference type="EMBL" id="CP000750">
    <property type="protein sequence ID" value="ABS02144.1"/>
    <property type="molecule type" value="Genomic_DNA"/>
</dbReference>
<accession>A6W5Q5</accession>
<evidence type="ECO:0000256" key="6">
    <source>
        <dbReference type="ARBA" id="ARBA00022989"/>
    </source>
</evidence>
<name>A6W5Q5_KINRD</name>
<dbReference type="Pfam" id="PF00892">
    <property type="entry name" value="EamA"/>
    <property type="match status" value="1"/>
</dbReference>
<feature type="transmembrane region" description="Helical" evidence="8">
    <location>
        <begin position="274"/>
        <end position="295"/>
    </location>
</feature>
<dbReference type="InterPro" id="IPR004626">
    <property type="entry name" value="RarD"/>
</dbReference>
<evidence type="ECO:0000256" key="7">
    <source>
        <dbReference type="ARBA" id="ARBA00023136"/>
    </source>
</evidence>
<keyword evidence="11" id="KW-1185">Reference proteome</keyword>
<dbReference type="GO" id="GO:0005886">
    <property type="term" value="C:plasma membrane"/>
    <property type="evidence" value="ECO:0007669"/>
    <property type="project" value="UniProtKB-SubCell"/>
</dbReference>
<dbReference type="SUPFAM" id="SSF103481">
    <property type="entry name" value="Multidrug resistance efflux transporter EmrE"/>
    <property type="match status" value="2"/>
</dbReference>
<proteinExistence type="inferred from homology"/>
<keyword evidence="7 8" id="KW-0472">Membrane</keyword>
<evidence type="ECO:0000256" key="8">
    <source>
        <dbReference type="SAM" id="Phobius"/>
    </source>
</evidence>
<evidence type="ECO:0000256" key="4">
    <source>
        <dbReference type="ARBA" id="ARBA00022475"/>
    </source>
</evidence>
<comment type="subcellular location">
    <subcellularLocation>
        <location evidence="1">Cell membrane</location>
        <topology evidence="1">Multi-pass membrane protein</topology>
    </subcellularLocation>
</comment>
<feature type="transmembrane region" description="Helical" evidence="8">
    <location>
        <begin position="71"/>
        <end position="93"/>
    </location>
</feature>
<feature type="transmembrane region" description="Helical" evidence="8">
    <location>
        <begin position="246"/>
        <end position="267"/>
    </location>
</feature>
<evidence type="ECO:0000313" key="10">
    <source>
        <dbReference type="EMBL" id="ABS02144.1"/>
    </source>
</evidence>
<feature type="transmembrane region" description="Helical" evidence="8">
    <location>
        <begin position="136"/>
        <end position="153"/>
    </location>
</feature>
<feature type="transmembrane region" description="Helical" evidence="8">
    <location>
        <begin position="105"/>
        <end position="124"/>
    </location>
</feature>
<dbReference type="PANTHER" id="PTHR22911:SF137">
    <property type="entry name" value="SOLUTE CARRIER FAMILY 35 MEMBER G2-RELATED"/>
    <property type="match status" value="1"/>
</dbReference>
<organism evidence="10 11">
    <name type="scientific">Kineococcus radiotolerans (strain ATCC BAA-149 / DSM 14245 / SRS30216)</name>
    <dbReference type="NCBI Taxonomy" id="266940"/>
    <lineage>
        <taxon>Bacteria</taxon>
        <taxon>Bacillati</taxon>
        <taxon>Actinomycetota</taxon>
        <taxon>Actinomycetes</taxon>
        <taxon>Kineosporiales</taxon>
        <taxon>Kineosporiaceae</taxon>
        <taxon>Kineococcus</taxon>
    </lineage>
</organism>
<protein>
    <submittedName>
        <fullName evidence="10">RarD protein, DMT superfamily transporter</fullName>
    </submittedName>
</protein>
<evidence type="ECO:0000259" key="9">
    <source>
        <dbReference type="Pfam" id="PF00892"/>
    </source>
</evidence>
<evidence type="ECO:0000256" key="3">
    <source>
        <dbReference type="ARBA" id="ARBA00022448"/>
    </source>
</evidence>
<dbReference type="STRING" id="266940.Krad_0655"/>
<dbReference type="eggNOG" id="COG2962">
    <property type="taxonomic scope" value="Bacteria"/>
</dbReference>
<feature type="transmembrane region" description="Helical" evidence="8">
    <location>
        <begin position="37"/>
        <end position="59"/>
    </location>
</feature>
<evidence type="ECO:0000313" key="11">
    <source>
        <dbReference type="Proteomes" id="UP000001116"/>
    </source>
</evidence>
<sequence>MLAQASLTPGADTADATMARVDHRDARRTESPPGGHATRTGILAGLACYGLWGLFPFYFHALLPTGAVELLAWRVVWSLVLSVLVVTATRRWARVLTVLRSPAQRGLLALAAVAIAVNWGVYGLAVVTGHVLEASLGYFVNPLLTVLLGVVVLRERLRPTQWVAVAIGLGAVVVITADLGRLPWMALTLAASFGSYGLLKNRLARRGAGVDPLTGLTVETGFLLLPAVAALAVLGDRLTFTGYGGGHTALLVLAGPTTLLPLLLFAVAAGRVPLSVIGMLQYLTPVLQFGAALVLGETMPASRWIGFGLVWVALAVLTADALRHQRRRVLPAPAGG</sequence>
<dbReference type="InterPro" id="IPR000620">
    <property type="entry name" value="EamA_dom"/>
</dbReference>
<evidence type="ECO:0000256" key="1">
    <source>
        <dbReference type="ARBA" id="ARBA00004651"/>
    </source>
</evidence>
<keyword evidence="5 8" id="KW-0812">Transmembrane</keyword>